<evidence type="ECO:0000313" key="1">
    <source>
        <dbReference type="EMBL" id="QUS57766.1"/>
    </source>
</evidence>
<dbReference type="Pfam" id="PF06995">
    <property type="entry name" value="Phage_P2_GpU"/>
    <property type="match status" value="1"/>
</dbReference>
<proteinExistence type="predicted"/>
<gene>
    <name evidence="1" type="ORF">KGB56_10450</name>
</gene>
<keyword evidence="2" id="KW-1185">Reference proteome</keyword>
<name>A0ABX8AVP2_9HYPH</name>
<accession>A0ABX8AVP2</accession>
<protein>
    <submittedName>
        <fullName evidence="1">Phage tail protein</fullName>
    </submittedName>
</protein>
<dbReference type="EMBL" id="CP074126">
    <property type="protein sequence ID" value="QUS57766.1"/>
    <property type="molecule type" value="Genomic_DNA"/>
</dbReference>
<organism evidence="1 2">
    <name type="scientific">Pseudovibrio brasiliensis</name>
    <dbReference type="NCBI Taxonomy" id="1898042"/>
    <lineage>
        <taxon>Bacteria</taxon>
        <taxon>Pseudomonadati</taxon>
        <taxon>Pseudomonadota</taxon>
        <taxon>Alphaproteobacteria</taxon>
        <taxon>Hyphomicrobiales</taxon>
        <taxon>Stappiaceae</taxon>
        <taxon>Pseudovibrio</taxon>
    </lineage>
</organism>
<sequence length="135" mass="14806">MDTFPFNVDQVSISGKADWAKMPVIGGIKPGEFMGDGGNTINLSGQLLPIRIGGLSELEIADKIRKTGQVFPVMRGDGKPLGNYFIKSTKQTHKELERDGVPFVISYQMVLEQEPDETPTSPDLIPDLVSIFDLL</sequence>
<dbReference type="InterPro" id="IPR009734">
    <property type="entry name" value="Myoviridae_GpU"/>
</dbReference>
<dbReference type="RefSeq" id="WP_197432650.1">
    <property type="nucleotide sequence ID" value="NZ_CP074126.1"/>
</dbReference>
<reference evidence="1 2" key="1">
    <citation type="journal article" date="2021" name="Angew. Chem. Int. Ed. Engl.">
        <title>A novel family of nonribosomal peptides modulate collective behavior in Pseudovibrio bacteria isolated from marine sponges.</title>
        <authorList>
            <person name="Ioca L.P."/>
            <person name="Dai Y."/>
            <person name="Kunakom S."/>
            <person name="Diaz-Espinosa J."/>
            <person name="Krunic A."/>
            <person name="Crnkovic C.M."/>
            <person name="Orjala J."/>
            <person name="Sanchez L.M."/>
            <person name="Ferreira A.G."/>
            <person name="Berlinck R.G.S."/>
            <person name="Eustaquio A.S."/>
        </authorList>
    </citation>
    <scope>NUCLEOTIDE SEQUENCE [LARGE SCALE GENOMIC DNA]</scope>
    <source>
        <strain evidence="1 2">Ab134</strain>
    </source>
</reference>
<evidence type="ECO:0000313" key="2">
    <source>
        <dbReference type="Proteomes" id="UP000680706"/>
    </source>
</evidence>
<dbReference type="Proteomes" id="UP000680706">
    <property type="component" value="Chromosome"/>
</dbReference>